<gene>
    <name evidence="3" type="ORF">BACPEC_02749</name>
</gene>
<proteinExistence type="predicted"/>
<evidence type="ECO:0000259" key="2">
    <source>
        <dbReference type="Pfam" id="PF07786"/>
    </source>
</evidence>
<feature type="transmembrane region" description="Helical" evidence="1">
    <location>
        <begin position="224"/>
        <end position="246"/>
    </location>
</feature>
<dbReference type="Pfam" id="PF07786">
    <property type="entry name" value="HGSNAT_cat"/>
    <property type="match status" value="1"/>
</dbReference>
<feature type="transmembrane region" description="Helical" evidence="1">
    <location>
        <begin position="183"/>
        <end position="203"/>
    </location>
</feature>
<keyword evidence="4" id="KW-1185">Reference proteome</keyword>
<keyword evidence="1" id="KW-0472">Membrane</keyword>
<accession>B7AVK1</accession>
<feature type="domain" description="Heparan-alpha-glucosaminide N-acetyltransferase catalytic" evidence="2">
    <location>
        <begin position="10"/>
        <end position="237"/>
    </location>
</feature>
<feature type="transmembrane region" description="Helical" evidence="1">
    <location>
        <begin position="51"/>
        <end position="72"/>
    </location>
</feature>
<feature type="transmembrane region" description="Helical" evidence="1">
    <location>
        <begin position="127"/>
        <end position="146"/>
    </location>
</feature>
<dbReference type="EMBL" id="ABVQ01000037">
    <property type="protein sequence ID" value="EEC56242.1"/>
    <property type="molecule type" value="Genomic_DNA"/>
</dbReference>
<keyword evidence="1" id="KW-0812">Transmembrane</keyword>
<dbReference type="Proteomes" id="UP000003136">
    <property type="component" value="Unassembled WGS sequence"/>
</dbReference>
<comment type="caution">
    <text evidence="3">The sequence shown here is derived from an EMBL/GenBank/DDBJ whole genome shotgun (WGS) entry which is preliminary data.</text>
</comment>
<sequence length="250" mass="28698">MLETTQIKQRLPFIDLIRGMTIIEMISYHFLWDLVYLYNADIPWYKSHGAYIWQQSICWTFILLAGFSWHLGKKHMKRGLWAFGGGVVVSLVTAIVLSNDRVRFGVLTLIGSCILIWILLDKVLKKIPAGVGVSVSFVLFLILRSWTKQDPIQLSDNLLNVTWLKSVLAYIGFLQTGFSSTDYFPLLPWIFLFATGYFLYSFLQEKGLINRLFGKGKVPGINFLGKHSLIIYMIHQPICYVVAFLVSEIF</sequence>
<organism evidence="3 4">
    <name type="scientific">[Bacteroides] pectinophilus ATCC 43243</name>
    <dbReference type="NCBI Taxonomy" id="483218"/>
    <lineage>
        <taxon>Bacteria</taxon>
        <taxon>Bacillati</taxon>
        <taxon>Bacillota</taxon>
        <taxon>Clostridia</taxon>
        <taxon>Eubacteriales</taxon>
    </lineage>
</organism>
<feature type="transmembrane region" description="Helical" evidence="1">
    <location>
        <begin position="79"/>
        <end position="98"/>
    </location>
</feature>
<evidence type="ECO:0000313" key="3">
    <source>
        <dbReference type="EMBL" id="EEC56242.1"/>
    </source>
</evidence>
<name>B7AVK1_9FIRM</name>
<keyword evidence="1" id="KW-1133">Transmembrane helix</keyword>
<feature type="transmembrane region" description="Helical" evidence="1">
    <location>
        <begin position="104"/>
        <end position="120"/>
    </location>
</feature>
<feature type="transmembrane region" description="Helical" evidence="1">
    <location>
        <begin position="12"/>
        <end position="31"/>
    </location>
</feature>
<dbReference type="AlphaFoldDB" id="B7AVK1"/>
<reference evidence="3 4" key="2">
    <citation type="submission" date="2008-11" db="EMBL/GenBank/DDBJ databases">
        <authorList>
            <person name="Fulton L."/>
            <person name="Clifton S."/>
            <person name="Fulton B."/>
            <person name="Xu J."/>
            <person name="Minx P."/>
            <person name="Pepin K.H."/>
            <person name="Johnson M."/>
            <person name="Bhonagiri V."/>
            <person name="Nash W.E."/>
            <person name="Mardis E.R."/>
            <person name="Wilson R.K."/>
        </authorList>
    </citation>
    <scope>NUCLEOTIDE SEQUENCE [LARGE SCALE GENOMIC DNA]</scope>
    <source>
        <strain evidence="3 4">ATCC 43243</strain>
    </source>
</reference>
<dbReference type="STRING" id="483218.BACPEC_02749"/>
<dbReference type="eggNOG" id="COG3503">
    <property type="taxonomic scope" value="Bacteria"/>
</dbReference>
<evidence type="ECO:0000313" key="4">
    <source>
        <dbReference type="Proteomes" id="UP000003136"/>
    </source>
</evidence>
<evidence type="ECO:0000256" key="1">
    <source>
        <dbReference type="SAM" id="Phobius"/>
    </source>
</evidence>
<reference evidence="3 4" key="1">
    <citation type="submission" date="2008-11" db="EMBL/GenBank/DDBJ databases">
        <title>Draft genome sequence of Bacteroides pectinophilus (ATCC 43243).</title>
        <authorList>
            <person name="Sudarsanam P."/>
            <person name="Ley R."/>
            <person name="Guruge J."/>
            <person name="Turnbaugh P.J."/>
            <person name="Mahowald M."/>
            <person name="Liep D."/>
            <person name="Gordon J."/>
        </authorList>
    </citation>
    <scope>NUCLEOTIDE SEQUENCE [LARGE SCALE GENOMIC DNA]</scope>
    <source>
        <strain evidence="3 4">ATCC 43243</strain>
    </source>
</reference>
<dbReference type="HOGENOM" id="CLU_067755_1_0_9"/>
<dbReference type="InterPro" id="IPR012429">
    <property type="entry name" value="HGSNAT_cat"/>
</dbReference>
<protein>
    <recommendedName>
        <fullName evidence="2">Heparan-alpha-glucosaminide N-acetyltransferase catalytic domain-containing protein</fullName>
    </recommendedName>
</protein>